<feature type="region of interest" description="Disordered" evidence="1">
    <location>
        <begin position="182"/>
        <end position="228"/>
    </location>
</feature>
<sequence>MTKAPSSPAWPADEEIKPAVLDYLQNLLGVSTMDLYYLIGLGRGAARRTVATSGGRTSVADPALALLVRYYLQFPDIARQLIPPAPHPKEVFEQLNAGCDEDNLRVSKRRFALLLGRNATFPTQAFQPYIQPTALMARLLFAISQDIRVRGPAEALKNLEAFAESEMRIRELSFVSDAGTWRPSAQRKRNRLPARKAASPAKATARASTRIKRAPKAQGTANRRKPRG</sequence>
<evidence type="ECO:0000313" key="3">
    <source>
        <dbReference type="Proteomes" id="UP000253250"/>
    </source>
</evidence>
<dbReference type="EMBL" id="PSYR01000002">
    <property type="protein sequence ID" value="RCN55816.1"/>
    <property type="molecule type" value="Genomic_DNA"/>
</dbReference>
<reference evidence="2 3" key="1">
    <citation type="submission" date="2018-02" db="EMBL/GenBank/DDBJ databases">
        <title>Insights into the biology of acidophilic members of the Acidiferrobacteraceae family derived from comparative genomic analyses.</title>
        <authorList>
            <person name="Issotta F."/>
            <person name="Thyssen C."/>
            <person name="Mena C."/>
            <person name="Moya A."/>
            <person name="Bellenberg S."/>
            <person name="Sproer C."/>
            <person name="Covarrubias P.C."/>
            <person name="Sand W."/>
            <person name="Quatrini R."/>
            <person name="Vera M."/>
        </authorList>
    </citation>
    <scope>NUCLEOTIDE SEQUENCE [LARGE SCALE GENOMIC DNA]</scope>
    <source>
        <strain evidence="3">m-1</strain>
    </source>
</reference>
<keyword evidence="3" id="KW-1185">Reference proteome</keyword>
<accession>A0A1C2FX96</accession>
<name>A0A1C2FX96_9GAMM</name>
<dbReference type="Proteomes" id="UP000253250">
    <property type="component" value="Unassembled WGS sequence"/>
</dbReference>
<organism evidence="2 3">
    <name type="scientific">Acidiferrobacter thiooxydans</name>
    <dbReference type="NCBI Taxonomy" id="163359"/>
    <lineage>
        <taxon>Bacteria</taxon>
        <taxon>Pseudomonadati</taxon>
        <taxon>Pseudomonadota</taxon>
        <taxon>Gammaproteobacteria</taxon>
        <taxon>Acidiferrobacterales</taxon>
        <taxon>Acidiferrobacteraceae</taxon>
        <taxon>Acidiferrobacter</taxon>
    </lineage>
</organism>
<dbReference type="STRING" id="163359.A9R16_05125"/>
<dbReference type="RefSeq" id="WP_141689433.1">
    <property type="nucleotide sequence ID" value="NZ_CP080624.1"/>
</dbReference>
<feature type="compositionally biased region" description="Low complexity" evidence="1">
    <location>
        <begin position="195"/>
        <end position="208"/>
    </location>
</feature>
<proteinExistence type="predicted"/>
<protein>
    <submittedName>
        <fullName evidence="2">Uncharacterized protein</fullName>
    </submittedName>
</protein>
<feature type="compositionally biased region" description="Basic residues" evidence="1">
    <location>
        <begin position="185"/>
        <end position="194"/>
    </location>
</feature>
<dbReference type="AlphaFoldDB" id="A0A1C2FX96"/>
<gene>
    <name evidence="2" type="ORF">C4900_07805</name>
</gene>
<comment type="caution">
    <text evidence="2">The sequence shown here is derived from an EMBL/GenBank/DDBJ whole genome shotgun (WGS) entry which is preliminary data.</text>
</comment>
<evidence type="ECO:0000256" key="1">
    <source>
        <dbReference type="SAM" id="MobiDB-lite"/>
    </source>
</evidence>
<evidence type="ECO:0000313" key="2">
    <source>
        <dbReference type="EMBL" id="RCN55816.1"/>
    </source>
</evidence>